<dbReference type="PANTHER" id="PTHR11959">
    <property type="entry name" value="4-HYDROXYPHENYLPYRUVATE DIOXYGENASE"/>
    <property type="match status" value="1"/>
</dbReference>
<dbReference type="InterPro" id="IPR005956">
    <property type="entry name" value="4OHPhenylPyrv_dOase"/>
</dbReference>
<dbReference type="OMA" id="DHVVQNY"/>
<accession>A0A0N5D466</accession>
<dbReference type="GO" id="GO:0006572">
    <property type="term" value="P:L-tyrosine catabolic process"/>
    <property type="evidence" value="ECO:0007669"/>
    <property type="project" value="UniProtKB-KW"/>
</dbReference>
<evidence type="ECO:0000256" key="8">
    <source>
        <dbReference type="ARBA" id="ARBA00023004"/>
    </source>
</evidence>
<feature type="domain" description="VOC" evidence="10">
    <location>
        <begin position="217"/>
        <end position="368"/>
    </location>
</feature>
<keyword evidence="6" id="KW-0677">Repeat</keyword>
<comment type="pathway">
    <text evidence="2">Amino-acid degradation; L-phenylalanine degradation; acetoacetate and fumarate from L-phenylalanine: step 3/6.</text>
</comment>
<dbReference type="PANTHER" id="PTHR11959:SF1">
    <property type="entry name" value="4-HYDROXYPHENYLPYRUVATE DIOXYGENASE"/>
    <property type="match status" value="1"/>
</dbReference>
<dbReference type="Pfam" id="PF13669">
    <property type="entry name" value="Glyoxalase_4"/>
    <property type="match status" value="1"/>
</dbReference>
<dbReference type="EMBL" id="UYYF01004541">
    <property type="protein sequence ID" value="VDN05225.1"/>
    <property type="molecule type" value="Genomic_DNA"/>
</dbReference>
<dbReference type="SUPFAM" id="SSF54593">
    <property type="entry name" value="Glyoxalase/Bleomycin resistance protein/Dihydroxybiphenyl dioxygenase"/>
    <property type="match status" value="1"/>
</dbReference>
<dbReference type="Proteomes" id="UP000276776">
    <property type="component" value="Unassembled WGS sequence"/>
</dbReference>
<comment type="cofactor">
    <cofactor evidence="1">
        <name>Fe cation</name>
        <dbReference type="ChEBI" id="CHEBI:24875"/>
    </cofactor>
</comment>
<sequence>MQSLAPSKRLLTIHHIEFYVSNALQKISIKKNHCNIYFNIIKASYWYCMNFGFRRFAIKENEQWRSIAIRNGNIVFIFTTCKEYDEDFVKHIATHGDSIKNIAFVVDDINATVEQIVGAGGFLEKPVEIISDEYGSIKVTMIDSPECDVSHSLLDPKTYNGFFLPKFESFGDSSELLETLYDYCKDFQKKLCFITIFNLKCSENLMPNFRQEISITSIDHFVMGFPMNSSHSASAFYHRIFDLQEIWSADGSIFNSNSSAMKISLLANNTKTIQIGLVEPIPKTLRVRSQIQEFLDYNSGAGVQHVAFLVEDITETAERMKYRGVKFVDIPYEYYEDLQERLANSSVKITESFEKGFGDGNVKALYSAVEKSQEKRGTLIKEL</sequence>
<evidence type="ECO:0000313" key="12">
    <source>
        <dbReference type="Proteomes" id="UP000276776"/>
    </source>
</evidence>
<comment type="similarity">
    <text evidence="3">Belongs to the 4HPPD family.</text>
</comment>
<dbReference type="InterPro" id="IPR037523">
    <property type="entry name" value="VOC_core"/>
</dbReference>
<keyword evidence="12" id="KW-1185">Reference proteome</keyword>
<dbReference type="GO" id="GO:0006559">
    <property type="term" value="P:L-phenylalanine catabolic process"/>
    <property type="evidence" value="ECO:0007669"/>
    <property type="project" value="UniProtKB-KW"/>
</dbReference>
<reference evidence="13" key="1">
    <citation type="submission" date="2017-02" db="UniProtKB">
        <authorList>
            <consortium name="WormBaseParasite"/>
        </authorList>
    </citation>
    <scope>IDENTIFICATION</scope>
</reference>
<evidence type="ECO:0000256" key="9">
    <source>
        <dbReference type="ARBA" id="ARBA00023232"/>
    </source>
</evidence>
<evidence type="ECO:0000313" key="11">
    <source>
        <dbReference type="EMBL" id="VDN05225.1"/>
    </source>
</evidence>
<evidence type="ECO:0000256" key="3">
    <source>
        <dbReference type="ARBA" id="ARBA00005877"/>
    </source>
</evidence>
<dbReference type="Gene3D" id="3.10.180.10">
    <property type="entry name" value="2,3-Dihydroxybiphenyl 1,2-Dioxygenase, domain 1"/>
    <property type="match status" value="2"/>
</dbReference>
<evidence type="ECO:0000256" key="7">
    <source>
        <dbReference type="ARBA" id="ARBA00022878"/>
    </source>
</evidence>
<gene>
    <name evidence="11" type="ORF">TCLT_LOCUS7741</name>
</gene>
<evidence type="ECO:0000256" key="1">
    <source>
        <dbReference type="ARBA" id="ARBA00001962"/>
    </source>
</evidence>
<reference evidence="11 12" key="2">
    <citation type="submission" date="2018-11" db="EMBL/GenBank/DDBJ databases">
        <authorList>
            <consortium name="Pathogen Informatics"/>
        </authorList>
    </citation>
    <scope>NUCLEOTIDE SEQUENCE [LARGE SCALE GENOMIC DNA]</scope>
</reference>
<organism evidence="13">
    <name type="scientific">Thelazia callipaeda</name>
    <name type="common">Oriental eyeworm</name>
    <name type="synonym">Parasitic nematode</name>
    <dbReference type="NCBI Taxonomy" id="103827"/>
    <lineage>
        <taxon>Eukaryota</taxon>
        <taxon>Metazoa</taxon>
        <taxon>Ecdysozoa</taxon>
        <taxon>Nematoda</taxon>
        <taxon>Chromadorea</taxon>
        <taxon>Rhabditida</taxon>
        <taxon>Spirurina</taxon>
        <taxon>Spiruromorpha</taxon>
        <taxon>Thelazioidea</taxon>
        <taxon>Thelaziidae</taxon>
        <taxon>Thelazia</taxon>
    </lineage>
</organism>
<evidence type="ECO:0000256" key="5">
    <source>
        <dbReference type="ARBA" id="ARBA00022723"/>
    </source>
</evidence>
<keyword evidence="8" id="KW-0408">Iron</keyword>
<dbReference type="OrthoDB" id="414569at2759"/>
<dbReference type="EC" id="1.13.11.27" evidence="4"/>
<keyword evidence="5" id="KW-0479">Metal-binding</keyword>
<name>A0A0N5D466_THECL</name>
<dbReference type="STRING" id="103827.A0A0N5D466"/>
<evidence type="ECO:0000259" key="10">
    <source>
        <dbReference type="PROSITE" id="PS51819"/>
    </source>
</evidence>
<dbReference type="GO" id="GO:0003868">
    <property type="term" value="F:4-hydroxyphenylpyruvate dioxygenase activity"/>
    <property type="evidence" value="ECO:0007669"/>
    <property type="project" value="UniProtKB-EC"/>
</dbReference>
<keyword evidence="9" id="KW-0585">Phenylalanine catabolism</keyword>
<feature type="domain" description="VOC" evidence="10">
    <location>
        <begin position="28"/>
        <end position="156"/>
    </location>
</feature>
<dbReference type="AlphaFoldDB" id="A0A0N5D466"/>
<dbReference type="InterPro" id="IPR029068">
    <property type="entry name" value="Glyas_Bleomycin-R_OHBP_Dase"/>
</dbReference>
<evidence type="ECO:0000313" key="13">
    <source>
        <dbReference type="WBParaSite" id="TCLT_0000775201-mRNA-1"/>
    </source>
</evidence>
<protein>
    <recommendedName>
        <fullName evidence="4">4-hydroxyphenylpyruvate dioxygenase</fullName>
        <ecNumber evidence="4">1.13.11.27</ecNumber>
    </recommendedName>
</protein>
<proteinExistence type="inferred from homology"/>
<dbReference type="InterPro" id="IPR041736">
    <property type="entry name" value="4OHPhenylPyrv_dOase_N"/>
</dbReference>
<dbReference type="GO" id="GO:0046872">
    <property type="term" value="F:metal ion binding"/>
    <property type="evidence" value="ECO:0007669"/>
    <property type="project" value="UniProtKB-KW"/>
</dbReference>
<dbReference type="CDD" id="cd08342">
    <property type="entry name" value="HPPD_N_like"/>
    <property type="match status" value="1"/>
</dbReference>
<keyword evidence="7" id="KW-0828">Tyrosine catabolism</keyword>
<dbReference type="PROSITE" id="PS51819">
    <property type="entry name" value="VOC"/>
    <property type="match status" value="2"/>
</dbReference>
<evidence type="ECO:0000256" key="6">
    <source>
        <dbReference type="ARBA" id="ARBA00022737"/>
    </source>
</evidence>
<dbReference type="WBParaSite" id="TCLT_0000775201-mRNA-1">
    <property type="protein sequence ID" value="TCLT_0000775201-mRNA-1"/>
    <property type="gene ID" value="TCLT_0000775201"/>
</dbReference>
<evidence type="ECO:0000256" key="4">
    <source>
        <dbReference type="ARBA" id="ARBA00013222"/>
    </source>
</evidence>
<evidence type="ECO:0000256" key="2">
    <source>
        <dbReference type="ARBA" id="ARBA00005162"/>
    </source>
</evidence>